<evidence type="ECO:0000256" key="8">
    <source>
        <dbReference type="ARBA" id="ARBA00023012"/>
    </source>
</evidence>
<evidence type="ECO:0000259" key="9">
    <source>
        <dbReference type="PROSITE" id="PS50109"/>
    </source>
</evidence>
<keyword evidence="4" id="KW-0808">Transferase</keyword>
<gene>
    <name evidence="10" type="ORF">DP130_06655</name>
</gene>
<dbReference type="InterPro" id="IPR011495">
    <property type="entry name" value="Sig_transdc_His_kin_sub2_dim/P"/>
</dbReference>
<keyword evidence="8" id="KW-0902">Two-component regulatory system</keyword>
<dbReference type="InterPro" id="IPR005467">
    <property type="entry name" value="His_kinase_dom"/>
</dbReference>
<evidence type="ECO:0000313" key="11">
    <source>
        <dbReference type="Proteomes" id="UP000290921"/>
    </source>
</evidence>
<dbReference type="EMBL" id="QMAP01000005">
    <property type="protein sequence ID" value="RXI49085.1"/>
    <property type="molecule type" value="Genomic_DNA"/>
</dbReference>
<reference evidence="10 11" key="1">
    <citation type="submission" date="2018-06" db="EMBL/GenBank/DDBJ databases">
        <title>Genome conservation of Clostridium tetani.</title>
        <authorList>
            <person name="Bruggemann H."/>
            <person name="Popoff M.R."/>
        </authorList>
    </citation>
    <scope>NUCLEOTIDE SEQUENCE [LARGE SCALE GENOMIC DNA]</scope>
    <source>
        <strain evidence="10 11">2017.061</strain>
    </source>
</reference>
<accession>A0A4V1LER7</accession>
<dbReference type="RefSeq" id="WP_129030289.1">
    <property type="nucleotide sequence ID" value="NZ_AP026818.1"/>
</dbReference>
<dbReference type="Gene3D" id="3.30.450.280">
    <property type="entry name" value="GAF domain"/>
    <property type="match status" value="1"/>
</dbReference>
<dbReference type="PANTHER" id="PTHR41523:SF8">
    <property type="entry name" value="ETHYLENE RESPONSE SENSOR PROTEIN"/>
    <property type="match status" value="1"/>
</dbReference>
<name>A0A4V1LER7_CLOTA</name>
<dbReference type="PROSITE" id="PS50109">
    <property type="entry name" value="HIS_KIN"/>
    <property type="match status" value="1"/>
</dbReference>
<dbReference type="Pfam" id="PF13581">
    <property type="entry name" value="HATPase_c_2"/>
    <property type="match status" value="1"/>
</dbReference>
<evidence type="ECO:0000256" key="5">
    <source>
        <dbReference type="ARBA" id="ARBA00022741"/>
    </source>
</evidence>
<dbReference type="GO" id="GO:0000160">
    <property type="term" value="P:phosphorelay signal transduction system"/>
    <property type="evidence" value="ECO:0007669"/>
    <property type="project" value="UniProtKB-KW"/>
</dbReference>
<dbReference type="GO" id="GO:0004673">
    <property type="term" value="F:protein histidine kinase activity"/>
    <property type="evidence" value="ECO:0007669"/>
    <property type="project" value="UniProtKB-EC"/>
</dbReference>
<comment type="caution">
    <text evidence="10">The sequence shown here is derived from an EMBL/GenBank/DDBJ whole genome shotgun (WGS) entry which is preliminary data.</text>
</comment>
<dbReference type="Proteomes" id="UP000290921">
    <property type="component" value="Unassembled WGS sequence"/>
</dbReference>
<protein>
    <recommendedName>
        <fullName evidence="2">histidine kinase</fullName>
        <ecNumber evidence="2">2.7.13.3</ecNumber>
    </recommendedName>
</protein>
<dbReference type="Gene3D" id="3.30.450.20">
    <property type="entry name" value="PAS domain"/>
    <property type="match status" value="1"/>
</dbReference>
<evidence type="ECO:0000256" key="2">
    <source>
        <dbReference type="ARBA" id="ARBA00012438"/>
    </source>
</evidence>
<dbReference type="SUPFAM" id="SSF55785">
    <property type="entry name" value="PYP-like sensor domain (PAS domain)"/>
    <property type="match status" value="1"/>
</dbReference>
<evidence type="ECO:0000313" key="10">
    <source>
        <dbReference type="EMBL" id="RXI49085.1"/>
    </source>
</evidence>
<dbReference type="InterPro" id="IPR036890">
    <property type="entry name" value="HATPase_C_sf"/>
</dbReference>
<dbReference type="InterPro" id="IPR022066">
    <property type="entry name" value="PdtaS_GAF"/>
</dbReference>
<sequence length="482" mass="54434">MKEKFEKSEEYMEKIRDICLKNTSLSESDIKIIQNISKTLQFVADSSKADVFIDCMTKNQKCAAVVVASAKTRDAKSFYKEDVVGKLAIRKNEPAVLRTLQTGIPSRDIKAITQENIIVKQNVEPIKNEKDEVIAVIISEQDITEDLRESKKLKILAETNEELMCQLEGKKIKYEDRNITYHIDDAILIFDESGILRFKNPVAEELYEKLGYDQELVGMSFSNLALSNVSIEELIKGESIEVEEINIGEMYFQIKYIVQSNKVLKLAMLIRDITDMKEKEKELILKSVAIKEIHHRVKNNLQTIASLLRLQSRRIKGEEFRVAINESINRILSIAITHEMLAKEGIDDVNIKEVINKIKSYIVSFEKNEKLDLTIEIIGDDLAISSDKSTAIALVVNEAIQNCLKHAFKGREKGKITIKVEKGNAYSEISVIDDGIGFDLNSASQSSLGLMIINSLVSDKLKGNLEIQSTSNGTTVNFDFEN</sequence>
<dbReference type="AlphaFoldDB" id="A0A4V1LER7"/>
<evidence type="ECO:0000256" key="3">
    <source>
        <dbReference type="ARBA" id="ARBA00022553"/>
    </source>
</evidence>
<dbReference type="SMART" id="SM00387">
    <property type="entry name" value="HATPase_c"/>
    <property type="match status" value="1"/>
</dbReference>
<dbReference type="EC" id="2.7.13.3" evidence="2"/>
<dbReference type="Gene3D" id="3.30.565.10">
    <property type="entry name" value="Histidine kinase-like ATPase, C-terminal domain"/>
    <property type="match status" value="1"/>
</dbReference>
<evidence type="ECO:0000256" key="4">
    <source>
        <dbReference type="ARBA" id="ARBA00022679"/>
    </source>
</evidence>
<dbReference type="Pfam" id="PF12282">
    <property type="entry name" value="GAF_PdtaS"/>
    <property type="match status" value="1"/>
</dbReference>
<organism evidence="10 11">
    <name type="scientific">Clostridium tetani</name>
    <dbReference type="NCBI Taxonomy" id="1513"/>
    <lineage>
        <taxon>Bacteria</taxon>
        <taxon>Bacillati</taxon>
        <taxon>Bacillota</taxon>
        <taxon>Clostridia</taxon>
        <taxon>Eubacteriales</taxon>
        <taxon>Clostridiaceae</taxon>
        <taxon>Clostridium</taxon>
    </lineage>
</organism>
<evidence type="ECO:0000256" key="1">
    <source>
        <dbReference type="ARBA" id="ARBA00000085"/>
    </source>
</evidence>
<dbReference type="GO" id="GO:0005524">
    <property type="term" value="F:ATP binding"/>
    <property type="evidence" value="ECO:0007669"/>
    <property type="project" value="UniProtKB-KW"/>
</dbReference>
<keyword evidence="5" id="KW-0547">Nucleotide-binding</keyword>
<proteinExistence type="predicted"/>
<evidence type="ECO:0000256" key="6">
    <source>
        <dbReference type="ARBA" id="ARBA00022777"/>
    </source>
</evidence>
<dbReference type="Pfam" id="PF07568">
    <property type="entry name" value="HisKA_2"/>
    <property type="match status" value="1"/>
</dbReference>
<dbReference type="InterPro" id="IPR003594">
    <property type="entry name" value="HATPase_dom"/>
</dbReference>
<dbReference type="CDD" id="cd16951">
    <property type="entry name" value="HATPase_EL346-LOV-HK-like"/>
    <property type="match status" value="1"/>
</dbReference>
<dbReference type="InterPro" id="IPR038424">
    <property type="entry name" value="H_kinase_PdtaS_GAF_sf"/>
</dbReference>
<dbReference type="SUPFAM" id="SSF55874">
    <property type="entry name" value="ATPase domain of HSP90 chaperone/DNA topoisomerase II/histidine kinase"/>
    <property type="match status" value="1"/>
</dbReference>
<dbReference type="PANTHER" id="PTHR41523">
    <property type="entry name" value="TWO-COMPONENT SYSTEM SENSOR PROTEIN"/>
    <property type="match status" value="1"/>
</dbReference>
<dbReference type="InterPro" id="IPR035965">
    <property type="entry name" value="PAS-like_dom_sf"/>
</dbReference>
<keyword evidence="6 10" id="KW-0418">Kinase</keyword>
<comment type="catalytic activity">
    <reaction evidence="1">
        <text>ATP + protein L-histidine = ADP + protein N-phospho-L-histidine.</text>
        <dbReference type="EC" id="2.7.13.3"/>
    </reaction>
</comment>
<keyword evidence="3" id="KW-0597">Phosphoprotein</keyword>
<feature type="domain" description="Histidine kinase" evidence="9">
    <location>
        <begin position="292"/>
        <end position="482"/>
    </location>
</feature>
<evidence type="ECO:0000256" key="7">
    <source>
        <dbReference type="ARBA" id="ARBA00022840"/>
    </source>
</evidence>
<keyword evidence="7" id="KW-0067">ATP-binding</keyword>